<evidence type="ECO:0000256" key="1">
    <source>
        <dbReference type="ARBA" id="ARBA00010641"/>
    </source>
</evidence>
<dbReference type="Gene3D" id="1.10.10.10">
    <property type="entry name" value="Winged helix-like DNA-binding domain superfamily/Winged helix DNA-binding domain"/>
    <property type="match status" value="1"/>
</dbReference>
<dbReference type="NCBIfam" id="TIGR02937">
    <property type="entry name" value="sigma70-ECF"/>
    <property type="match status" value="1"/>
</dbReference>
<dbReference type="Pfam" id="PF08281">
    <property type="entry name" value="Sigma70_r4_2"/>
    <property type="match status" value="1"/>
</dbReference>
<evidence type="ECO:0000259" key="6">
    <source>
        <dbReference type="Pfam" id="PF08281"/>
    </source>
</evidence>
<organism evidence="7 8">
    <name type="scientific">Agromyces humatus</name>
    <dbReference type="NCBI Taxonomy" id="279573"/>
    <lineage>
        <taxon>Bacteria</taxon>
        <taxon>Bacillati</taxon>
        <taxon>Actinomycetota</taxon>
        <taxon>Actinomycetes</taxon>
        <taxon>Micrococcales</taxon>
        <taxon>Microbacteriaceae</taxon>
        <taxon>Agromyces</taxon>
    </lineage>
</organism>
<evidence type="ECO:0000256" key="2">
    <source>
        <dbReference type="ARBA" id="ARBA00023015"/>
    </source>
</evidence>
<dbReference type="PANTHER" id="PTHR43133">
    <property type="entry name" value="RNA POLYMERASE ECF-TYPE SIGMA FACTO"/>
    <property type="match status" value="1"/>
</dbReference>
<dbReference type="InterPro" id="IPR036388">
    <property type="entry name" value="WH-like_DNA-bd_sf"/>
</dbReference>
<dbReference type="InterPro" id="IPR013324">
    <property type="entry name" value="RNA_pol_sigma_r3/r4-like"/>
</dbReference>
<evidence type="ECO:0000256" key="3">
    <source>
        <dbReference type="ARBA" id="ARBA00023082"/>
    </source>
</evidence>
<dbReference type="InterPro" id="IPR014284">
    <property type="entry name" value="RNA_pol_sigma-70_dom"/>
</dbReference>
<keyword evidence="4" id="KW-0804">Transcription</keyword>
<dbReference type="SUPFAM" id="SSF88659">
    <property type="entry name" value="Sigma3 and sigma4 domains of RNA polymerase sigma factors"/>
    <property type="match status" value="1"/>
</dbReference>
<dbReference type="InterPro" id="IPR013325">
    <property type="entry name" value="RNA_pol_sigma_r2"/>
</dbReference>
<evidence type="ECO:0000313" key="7">
    <source>
        <dbReference type="EMBL" id="GAA1768243.1"/>
    </source>
</evidence>
<evidence type="ECO:0008006" key="9">
    <source>
        <dbReference type="Google" id="ProtNLM"/>
    </source>
</evidence>
<accession>A0ABN2KXZ2</accession>
<dbReference type="Gene3D" id="1.10.1740.10">
    <property type="match status" value="1"/>
</dbReference>
<proteinExistence type="inferred from homology"/>
<dbReference type="RefSeq" id="WP_232499303.1">
    <property type="nucleotide sequence ID" value="NZ_BAAANH010000007.1"/>
</dbReference>
<evidence type="ECO:0000259" key="5">
    <source>
        <dbReference type="Pfam" id="PF04542"/>
    </source>
</evidence>
<comment type="caution">
    <text evidence="7">The sequence shown here is derived from an EMBL/GenBank/DDBJ whole genome shotgun (WGS) entry which is preliminary data.</text>
</comment>
<reference evidence="7 8" key="1">
    <citation type="journal article" date="2019" name="Int. J. Syst. Evol. Microbiol.">
        <title>The Global Catalogue of Microorganisms (GCM) 10K type strain sequencing project: providing services to taxonomists for standard genome sequencing and annotation.</title>
        <authorList>
            <consortium name="The Broad Institute Genomics Platform"/>
            <consortium name="The Broad Institute Genome Sequencing Center for Infectious Disease"/>
            <person name="Wu L."/>
            <person name="Ma J."/>
        </authorList>
    </citation>
    <scope>NUCLEOTIDE SEQUENCE [LARGE SCALE GENOMIC DNA]</scope>
    <source>
        <strain evidence="7 8">JCM 14319</strain>
    </source>
</reference>
<protein>
    <recommendedName>
        <fullName evidence="9">Sigma-70 family RNA polymerase sigma factor</fullName>
    </recommendedName>
</protein>
<feature type="domain" description="RNA polymerase sigma-70 region 2" evidence="5">
    <location>
        <begin position="18"/>
        <end position="85"/>
    </location>
</feature>
<comment type="similarity">
    <text evidence="1">Belongs to the sigma-70 factor family. ECF subfamily.</text>
</comment>
<name>A0ABN2KXZ2_9MICO</name>
<keyword evidence="2" id="KW-0805">Transcription regulation</keyword>
<dbReference type="PANTHER" id="PTHR43133:SF25">
    <property type="entry name" value="RNA POLYMERASE SIGMA FACTOR RFAY-RELATED"/>
    <property type="match status" value="1"/>
</dbReference>
<dbReference type="Pfam" id="PF04542">
    <property type="entry name" value="Sigma70_r2"/>
    <property type="match status" value="1"/>
</dbReference>
<dbReference type="InterPro" id="IPR039425">
    <property type="entry name" value="RNA_pol_sigma-70-like"/>
</dbReference>
<dbReference type="EMBL" id="BAAANH010000007">
    <property type="protein sequence ID" value="GAA1768243.1"/>
    <property type="molecule type" value="Genomic_DNA"/>
</dbReference>
<dbReference type="InterPro" id="IPR007627">
    <property type="entry name" value="RNA_pol_sigma70_r2"/>
</dbReference>
<dbReference type="SUPFAM" id="SSF88946">
    <property type="entry name" value="Sigma2 domain of RNA polymerase sigma factors"/>
    <property type="match status" value="1"/>
</dbReference>
<dbReference type="Proteomes" id="UP001500506">
    <property type="component" value="Unassembled WGS sequence"/>
</dbReference>
<gene>
    <name evidence="7" type="ORF">GCM10009747_31310</name>
</gene>
<keyword evidence="8" id="KW-1185">Reference proteome</keyword>
<evidence type="ECO:0000256" key="4">
    <source>
        <dbReference type="ARBA" id="ARBA00023163"/>
    </source>
</evidence>
<keyword evidence="3" id="KW-0731">Sigma factor</keyword>
<dbReference type="InterPro" id="IPR013249">
    <property type="entry name" value="RNA_pol_sigma70_r4_t2"/>
</dbReference>
<feature type="domain" description="RNA polymerase sigma factor 70 region 4 type 2" evidence="6">
    <location>
        <begin position="111"/>
        <end position="162"/>
    </location>
</feature>
<evidence type="ECO:0000313" key="8">
    <source>
        <dbReference type="Proteomes" id="UP001500506"/>
    </source>
</evidence>
<dbReference type="CDD" id="cd06171">
    <property type="entry name" value="Sigma70_r4"/>
    <property type="match status" value="1"/>
</dbReference>
<sequence>MMRRRSRSTRQAHLERAYEANAADLLSYFGRRVTIPADAADLLSETFMVAWRRGDRMPVESEQARMWLFGVARRILANAARGAARHSALTGKLREHLQALPTEHVDAETLDIRAALDAIPDDQSELVRLVLWDGFTLPEAATILGISESTARGRYQRARIQLRELLHEHQYERNTP</sequence>